<organism evidence="1">
    <name type="scientific">marine sediment metagenome</name>
    <dbReference type="NCBI Taxonomy" id="412755"/>
    <lineage>
        <taxon>unclassified sequences</taxon>
        <taxon>metagenomes</taxon>
        <taxon>ecological metagenomes</taxon>
    </lineage>
</organism>
<protein>
    <submittedName>
        <fullName evidence="1">Uncharacterized protein</fullName>
    </submittedName>
</protein>
<accession>A0A0F8YPY4</accession>
<comment type="caution">
    <text evidence="1">The sequence shown here is derived from an EMBL/GenBank/DDBJ whole genome shotgun (WGS) entry which is preliminary data.</text>
</comment>
<dbReference type="AlphaFoldDB" id="A0A0F8YPY4"/>
<feature type="non-terminal residue" evidence="1">
    <location>
        <position position="204"/>
    </location>
</feature>
<gene>
    <name evidence="1" type="ORF">LCGC14_3128030</name>
</gene>
<proteinExistence type="predicted"/>
<dbReference type="EMBL" id="LAZR01068174">
    <property type="protein sequence ID" value="KKK50136.1"/>
    <property type="molecule type" value="Genomic_DNA"/>
</dbReference>
<name>A0A0F8YPY4_9ZZZZ</name>
<reference evidence="1" key="1">
    <citation type="journal article" date="2015" name="Nature">
        <title>Complex archaea that bridge the gap between prokaryotes and eukaryotes.</title>
        <authorList>
            <person name="Spang A."/>
            <person name="Saw J.H."/>
            <person name="Jorgensen S.L."/>
            <person name="Zaremba-Niedzwiedzka K."/>
            <person name="Martijn J."/>
            <person name="Lind A.E."/>
            <person name="van Eijk R."/>
            <person name="Schleper C."/>
            <person name="Guy L."/>
            <person name="Ettema T.J."/>
        </authorList>
    </citation>
    <scope>NUCLEOTIDE SEQUENCE</scope>
</reference>
<evidence type="ECO:0000313" key="1">
    <source>
        <dbReference type="EMBL" id="KKK50136.1"/>
    </source>
</evidence>
<sequence>MSITTTSSLGDTLPTIIEEARHTENFLEVASKLVWVINKKLHSGLTTNLPYWGTATATGLTEGVDMSNPQTMVDTNVPITPAEVGAQILITDKVVRDNQEDVIRAAGVILGNSMVVKRENDLLTLIASATTTLGGASTTLTLGIIAASQALLSGNAIASGGPAPKPYVFIHHPFALLDIVDVFTPLVAVAGTPLAAAGAAGSLA</sequence>